<dbReference type="AlphaFoldDB" id="A0A6A6JYZ1"/>
<gene>
    <name evidence="4" type="ORF">GH714_042644</name>
</gene>
<dbReference type="SUPFAM" id="SSF47240">
    <property type="entry name" value="Ferritin-like"/>
    <property type="match status" value="1"/>
</dbReference>
<dbReference type="EMBL" id="JAAGAX010000511">
    <property type="protein sequence ID" value="KAF2281820.1"/>
    <property type="molecule type" value="Genomic_DNA"/>
</dbReference>
<dbReference type="PANTHER" id="PTHR23409:SF18">
    <property type="entry name" value="RIBONUCLEOSIDE-DIPHOSPHATE REDUCTASE SUBUNIT M2"/>
    <property type="match status" value="1"/>
</dbReference>
<dbReference type="CDD" id="cd01049">
    <property type="entry name" value="RNRR2"/>
    <property type="match status" value="1"/>
</dbReference>
<dbReference type="Gene3D" id="1.10.620.20">
    <property type="entry name" value="Ribonucleotide Reductase, subunit A"/>
    <property type="match status" value="1"/>
</dbReference>
<dbReference type="Gene3D" id="3.40.30.10">
    <property type="entry name" value="Glutaredoxin"/>
    <property type="match status" value="1"/>
</dbReference>
<sequence>MSLLDARPVYKPFYYPWAYDAWLCQQRIHWIPEEVPLADDVQDWKTKLSAQEKNLLVQIFRFFTQADIEVNNCYMKHYSNIFKPTEICMMLSAFSNMETVHIAAYSYLLDTIGMPEVEYQAFLKFEVMKKKYDYMQRFEESRKGDKRHVAKTLAVFGAFTEGLQLFASFAILLNFQRFGKMKGMGQIIAWSARDETLHTESIIRLFNTFIHENQEIWDESLQEELYGACRVIVSLEDEFIDLAFALGDVEGLSAAEVKRYIRYIANRRLKQLNLEPIYGDNVNPLPWLDEILNGVEHTNFFENRVTEYSRAATEGTWDEAFEDGGEDEDLTKLPKAFIAGELKEVVKMPDRPFFDLSGKEFSAKSFEGQVLIVAFWAPWSLESVALLKELQAIWDHLNQKEAKDKIVFLPVSYGDAHSVQSFCKEYGIALTVYLDTNRALFDYFDVRAIPLTLIVDRGGVVLYRIDGNVKWDSVDVIGKLLSIAS</sequence>
<dbReference type="NCBIfam" id="NF007186">
    <property type="entry name" value="PRK09614.1-5"/>
    <property type="match status" value="1"/>
</dbReference>
<evidence type="ECO:0000313" key="4">
    <source>
        <dbReference type="EMBL" id="KAF2281820.1"/>
    </source>
</evidence>
<dbReference type="InterPro" id="IPR033909">
    <property type="entry name" value="RNR_small"/>
</dbReference>
<evidence type="ECO:0000259" key="3">
    <source>
        <dbReference type="PROSITE" id="PS51352"/>
    </source>
</evidence>
<evidence type="ECO:0000256" key="1">
    <source>
        <dbReference type="ARBA" id="ARBA00009303"/>
    </source>
</evidence>
<dbReference type="PROSITE" id="PS51352">
    <property type="entry name" value="THIOREDOXIN_2"/>
    <property type="match status" value="1"/>
</dbReference>
<keyword evidence="2" id="KW-0812">Transmembrane</keyword>
<dbReference type="InterPro" id="IPR036249">
    <property type="entry name" value="Thioredoxin-like_sf"/>
</dbReference>
<dbReference type="Pfam" id="PF00578">
    <property type="entry name" value="AhpC-TSA"/>
    <property type="match status" value="1"/>
</dbReference>
<evidence type="ECO:0000256" key="2">
    <source>
        <dbReference type="SAM" id="Phobius"/>
    </source>
</evidence>
<dbReference type="InterPro" id="IPR000866">
    <property type="entry name" value="AhpC/TSA"/>
</dbReference>
<comment type="similarity">
    <text evidence="1">Belongs to the ribonucleoside diphosphate reductase small chain family.</text>
</comment>
<reference evidence="4 5" key="1">
    <citation type="journal article" date="2020" name="Mol. Plant">
        <title>The Chromosome-Based Rubber Tree Genome Provides New Insights into Spurge Genome Evolution and Rubber Biosynthesis.</title>
        <authorList>
            <person name="Liu J."/>
            <person name="Shi C."/>
            <person name="Shi C.C."/>
            <person name="Li W."/>
            <person name="Zhang Q.J."/>
            <person name="Zhang Y."/>
            <person name="Li K."/>
            <person name="Lu H.F."/>
            <person name="Shi C."/>
            <person name="Zhu S.T."/>
            <person name="Xiao Z.Y."/>
            <person name="Nan H."/>
            <person name="Yue Y."/>
            <person name="Zhu X.G."/>
            <person name="Wu Y."/>
            <person name="Hong X.N."/>
            <person name="Fan G.Y."/>
            <person name="Tong Y."/>
            <person name="Zhang D."/>
            <person name="Mao C.L."/>
            <person name="Liu Y.L."/>
            <person name="Hao S.J."/>
            <person name="Liu W.Q."/>
            <person name="Lv M.Q."/>
            <person name="Zhang H.B."/>
            <person name="Liu Y."/>
            <person name="Hu-Tang G.R."/>
            <person name="Wang J.P."/>
            <person name="Wang J.H."/>
            <person name="Sun Y.H."/>
            <person name="Ni S.B."/>
            <person name="Chen W.B."/>
            <person name="Zhang X.C."/>
            <person name="Jiao Y.N."/>
            <person name="Eichler E.E."/>
            <person name="Li G.H."/>
            <person name="Liu X."/>
            <person name="Gao L.Z."/>
        </authorList>
    </citation>
    <scope>NUCLEOTIDE SEQUENCE [LARGE SCALE GENOMIC DNA]</scope>
    <source>
        <strain evidence="5">cv. GT1</strain>
        <tissue evidence="4">Leaf</tissue>
    </source>
</reference>
<keyword evidence="2" id="KW-0472">Membrane</keyword>
<comment type="caution">
    <text evidence="4">The sequence shown here is derived from an EMBL/GenBank/DDBJ whole genome shotgun (WGS) entry which is preliminary data.</text>
</comment>
<name>A0A6A6JYZ1_HEVBR</name>
<accession>A0A6A6JYZ1</accession>
<dbReference type="SUPFAM" id="SSF52833">
    <property type="entry name" value="Thioredoxin-like"/>
    <property type="match status" value="1"/>
</dbReference>
<dbReference type="GO" id="GO:0009263">
    <property type="term" value="P:deoxyribonucleotide biosynthetic process"/>
    <property type="evidence" value="ECO:0007669"/>
    <property type="project" value="InterPro"/>
</dbReference>
<feature type="domain" description="Thioredoxin" evidence="3">
    <location>
        <begin position="342"/>
        <end position="485"/>
    </location>
</feature>
<dbReference type="InterPro" id="IPR012348">
    <property type="entry name" value="RNR-like"/>
</dbReference>
<dbReference type="Proteomes" id="UP000467840">
    <property type="component" value="Unassembled WGS sequence"/>
</dbReference>
<dbReference type="InterPro" id="IPR009078">
    <property type="entry name" value="Ferritin-like_SF"/>
</dbReference>
<feature type="transmembrane region" description="Helical" evidence="2">
    <location>
        <begin position="153"/>
        <end position="175"/>
    </location>
</feature>
<dbReference type="GO" id="GO:0016209">
    <property type="term" value="F:antioxidant activity"/>
    <property type="evidence" value="ECO:0007669"/>
    <property type="project" value="InterPro"/>
</dbReference>
<proteinExistence type="inferred from homology"/>
<dbReference type="Pfam" id="PF00268">
    <property type="entry name" value="Ribonuc_red_sm"/>
    <property type="match status" value="1"/>
</dbReference>
<keyword evidence="2" id="KW-1133">Transmembrane helix</keyword>
<dbReference type="PANTHER" id="PTHR23409">
    <property type="entry name" value="RIBONUCLEOSIDE-DIPHOSPHATE REDUCTASE SMALL CHAIN"/>
    <property type="match status" value="1"/>
</dbReference>
<dbReference type="GO" id="GO:0016491">
    <property type="term" value="F:oxidoreductase activity"/>
    <property type="evidence" value="ECO:0007669"/>
    <property type="project" value="InterPro"/>
</dbReference>
<dbReference type="InterPro" id="IPR013766">
    <property type="entry name" value="Thioredoxin_domain"/>
</dbReference>
<dbReference type="CDD" id="cd02966">
    <property type="entry name" value="TlpA_like_family"/>
    <property type="match status" value="1"/>
</dbReference>
<organism evidence="4 5">
    <name type="scientific">Hevea brasiliensis</name>
    <name type="common">Para rubber tree</name>
    <name type="synonym">Siphonia brasiliensis</name>
    <dbReference type="NCBI Taxonomy" id="3981"/>
    <lineage>
        <taxon>Eukaryota</taxon>
        <taxon>Viridiplantae</taxon>
        <taxon>Streptophyta</taxon>
        <taxon>Embryophyta</taxon>
        <taxon>Tracheophyta</taxon>
        <taxon>Spermatophyta</taxon>
        <taxon>Magnoliopsida</taxon>
        <taxon>eudicotyledons</taxon>
        <taxon>Gunneridae</taxon>
        <taxon>Pentapetalae</taxon>
        <taxon>rosids</taxon>
        <taxon>fabids</taxon>
        <taxon>Malpighiales</taxon>
        <taxon>Euphorbiaceae</taxon>
        <taxon>Crotonoideae</taxon>
        <taxon>Micrandreae</taxon>
        <taxon>Hevea</taxon>
    </lineage>
</organism>
<protein>
    <recommendedName>
        <fullName evidence="3">Thioredoxin domain-containing protein</fullName>
    </recommendedName>
</protein>
<evidence type="ECO:0000313" key="5">
    <source>
        <dbReference type="Proteomes" id="UP000467840"/>
    </source>
</evidence>
<keyword evidence="5" id="KW-1185">Reference proteome</keyword>
<dbReference type="InterPro" id="IPR000358">
    <property type="entry name" value="RNR_small_fam"/>
</dbReference>